<proteinExistence type="predicted"/>
<evidence type="ECO:0000313" key="1">
    <source>
        <dbReference type="EMBL" id="OJD10343.1"/>
    </source>
</evidence>
<accession>A0A1J9Q251</accession>
<evidence type="ECO:0000313" key="2">
    <source>
        <dbReference type="Proteomes" id="UP000182235"/>
    </source>
</evidence>
<reference evidence="1 2" key="1">
    <citation type="submission" date="2015-07" db="EMBL/GenBank/DDBJ databases">
        <title>Emmonsia species relationships and genome sequence.</title>
        <authorList>
            <consortium name="The Broad Institute Genomics Platform"/>
            <person name="Cuomo C.A."/>
            <person name="Munoz J.F."/>
            <person name="Imamovic A."/>
            <person name="Priest M.E."/>
            <person name="Young S."/>
            <person name="Clay O.K."/>
            <person name="McEwen J.G."/>
        </authorList>
    </citation>
    <scope>NUCLEOTIDE SEQUENCE [LARGE SCALE GENOMIC DNA]</scope>
    <source>
        <strain evidence="1 2">UAMH 9510</strain>
    </source>
</reference>
<sequence>LLCYAQKFIDYKELLQRMQTIEENMLECIKIIKHD</sequence>
<feature type="non-terminal residue" evidence="1">
    <location>
        <position position="1"/>
    </location>
</feature>
<organism evidence="1 2">
    <name type="scientific">Emergomyces pasteurianus Ep9510</name>
    <dbReference type="NCBI Taxonomy" id="1447872"/>
    <lineage>
        <taxon>Eukaryota</taxon>
        <taxon>Fungi</taxon>
        <taxon>Dikarya</taxon>
        <taxon>Ascomycota</taxon>
        <taxon>Pezizomycotina</taxon>
        <taxon>Eurotiomycetes</taxon>
        <taxon>Eurotiomycetidae</taxon>
        <taxon>Onygenales</taxon>
        <taxon>Ajellomycetaceae</taxon>
        <taxon>Emergomyces</taxon>
    </lineage>
</organism>
<dbReference type="Proteomes" id="UP000182235">
    <property type="component" value="Unassembled WGS sequence"/>
</dbReference>
<gene>
    <name evidence="1" type="ORF">AJ78_08606</name>
</gene>
<dbReference type="EMBL" id="LGRN01000843">
    <property type="protein sequence ID" value="OJD10343.1"/>
    <property type="molecule type" value="Genomic_DNA"/>
</dbReference>
<protein>
    <submittedName>
        <fullName evidence="1">Uncharacterized protein</fullName>
    </submittedName>
</protein>
<dbReference type="AlphaFoldDB" id="A0A1J9Q251"/>
<comment type="caution">
    <text evidence="1">The sequence shown here is derived from an EMBL/GenBank/DDBJ whole genome shotgun (WGS) entry which is preliminary data.</text>
</comment>
<keyword evidence="2" id="KW-1185">Reference proteome</keyword>
<name>A0A1J9Q251_9EURO</name>
<dbReference type="VEuPathDB" id="FungiDB:AJ78_08606"/>